<dbReference type="EMBL" id="JBHTAI010000014">
    <property type="protein sequence ID" value="MFC7151109.1"/>
    <property type="molecule type" value="Genomic_DNA"/>
</dbReference>
<name>A0ABW2FGI6_9BACL</name>
<dbReference type="Proteomes" id="UP001596378">
    <property type="component" value="Unassembled WGS sequence"/>
</dbReference>
<keyword evidence="2" id="KW-1185">Reference proteome</keyword>
<proteinExistence type="predicted"/>
<sequence>MQKNILDEMRKFDHDDDRRYQLLLRYLRLVDLEKKQRGFLRRLKRKWQAHLSHPTPPKRK</sequence>
<evidence type="ECO:0000313" key="2">
    <source>
        <dbReference type="Proteomes" id="UP001596378"/>
    </source>
</evidence>
<gene>
    <name evidence="1" type="ORF">ACFQMJ_21440</name>
</gene>
<organism evidence="1 2">
    <name type="scientific">Cohnella cellulosilytica</name>
    <dbReference type="NCBI Taxonomy" id="986710"/>
    <lineage>
        <taxon>Bacteria</taxon>
        <taxon>Bacillati</taxon>
        <taxon>Bacillota</taxon>
        <taxon>Bacilli</taxon>
        <taxon>Bacillales</taxon>
        <taxon>Paenibacillaceae</taxon>
        <taxon>Cohnella</taxon>
    </lineage>
</organism>
<comment type="caution">
    <text evidence="1">The sequence shown here is derived from an EMBL/GenBank/DDBJ whole genome shotgun (WGS) entry which is preliminary data.</text>
</comment>
<evidence type="ECO:0000313" key="1">
    <source>
        <dbReference type="EMBL" id="MFC7151109.1"/>
    </source>
</evidence>
<dbReference type="RefSeq" id="WP_378049639.1">
    <property type="nucleotide sequence ID" value="NZ_JBHMDN010000021.1"/>
</dbReference>
<accession>A0ABW2FGI6</accession>
<protein>
    <submittedName>
        <fullName evidence="1">Uncharacterized protein</fullName>
    </submittedName>
</protein>
<reference evidence="2" key="1">
    <citation type="journal article" date="2019" name="Int. J. Syst. Evol. Microbiol.">
        <title>The Global Catalogue of Microorganisms (GCM) 10K type strain sequencing project: providing services to taxonomists for standard genome sequencing and annotation.</title>
        <authorList>
            <consortium name="The Broad Institute Genomics Platform"/>
            <consortium name="The Broad Institute Genome Sequencing Center for Infectious Disease"/>
            <person name="Wu L."/>
            <person name="Ma J."/>
        </authorList>
    </citation>
    <scope>NUCLEOTIDE SEQUENCE [LARGE SCALE GENOMIC DNA]</scope>
    <source>
        <strain evidence="2">KCTC 12907</strain>
    </source>
</reference>